<dbReference type="Pfam" id="PF10728">
    <property type="entry name" value="DUF2520"/>
    <property type="match status" value="1"/>
</dbReference>
<feature type="domain" description="DUF2520" evidence="3">
    <location>
        <begin position="138"/>
        <end position="266"/>
    </location>
</feature>
<proteinExistence type="predicted"/>
<dbReference type="PANTHER" id="PTHR40459">
    <property type="entry name" value="CONSERVED HYPOTHETICAL ALANINE AND LEUCINE RICH PROTEIN"/>
    <property type="match status" value="1"/>
</dbReference>
<dbReference type="Pfam" id="PF10727">
    <property type="entry name" value="Rossmann-like"/>
    <property type="match status" value="1"/>
</dbReference>
<accession>A0A370CGQ6</accession>
<protein>
    <submittedName>
        <fullName evidence="4">DUF2520 domain-containing protein</fullName>
    </submittedName>
</protein>
<dbReference type="GO" id="GO:0016491">
    <property type="term" value="F:oxidoreductase activity"/>
    <property type="evidence" value="ECO:0007669"/>
    <property type="project" value="UniProtKB-KW"/>
</dbReference>
<gene>
    <name evidence="4" type="ORF">CFE62_005320</name>
</gene>
<dbReference type="EMBL" id="NMOS02000014">
    <property type="protein sequence ID" value="RDH40168.1"/>
    <property type="molecule type" value="Genomic_DNA"/>
</dbReference>
<dbReference type="InterPro" id="IPR018931">
    <property type="entry name" value="DUF2520"/>
</dbReference>
<reference evidence="4 5" key="1">
    <citation type="journal article" date="2017" name="Int. J. Syst. Evol. Microbiol.">
        <title>Aquarickettsiella crustaci n. gen. n. sp. (Gammaproteobacteria: Legionellales: Coxiellaceae); a bacterial pathogen of the freshwater crustacean: Gammarus fossarum (Malacostraca: Amphipoda).</title>
        <authorList>
            <person name="Bojko J."/>
            <person name="Dunn A.M."/>
            <person name="Stebbing P.D."/>
            <person name="Van Aerle R."/>
            <person name="Bacela-Spychalska K."/>
            <person name="Bean T.P."/>
            <person name="Stentiford G.D."/>
        </authorList>
    </citation>
    <scope>NUCLEOTIDE SEQUENCE [LARGE SCALE GENOMIC DNA]</scope>
    <source>
        <strain evidence="4">RA15029</strain>
    </source>
</reference>
<reference evidence="4 5" key="2">
    <citation type="journal article" date="2018" name="J. Invertebr. Pathol.">
        <title>'Candidatus Aquirickettsiella gammari' (Gammaproteobacteria: Legionellales: Coxiellaceae): A bacterial pathogen of the freshwater crustacean Gammarus fossarum (Malacostraca: Amphipoda).</title>
        <authorList>
            <person name="Bojko J."/>
            <person name="Dunn A.M."/>
            <person name="Stebbing P.D."/>
            <person name="van Aerle R."/>
            <person name="Bacela-Spychalska K."/>
            <person name="Bean T.P."/>
            <person name="Urrutia A."/>
            <person name="Stentiford G.D."/>
        </authorList>
    </citation>
    <scope>NUCLEOTIDE SEQUENCE [LARGE SCALE GENOMIC DNA]</scope>
    <source>
        <strain evidence="4">RA15029</strain>
    </source>
</reference>
<evidence type="ECO:0000313" key="5">
    <source>
        <dbReference type="Proteomes" id="UP000226429"/>
    </source>
</evidence>
<name>A0A370CGQ6_9COXI</name>
<evidence type="ECO:0000313" key="4">
    <source>
        <dbReference type="EMBL" id="RDH40168.1"/>
    </source>
</evidence>
<dbReference type="InterPro" id="IPR019665">
    <property type="entry name" value="OxRdtase/DH_put_Rossmann_dom"/>
</dbReference>
<comment type="caution">
    <text evidence="4">The sequence shown here is derived from an EMBL/GenBank/DDBJ whole genome shotgun (WGS) entry which is preliminary data.</text>
</comment>
<organism evidence="4 5">
    <name type="scientific">Candidatus Aquirickettsiella gammari</name>
    <dbReference type="NCBI Taxonomy" id="2016198"/>
    <lineage>
        <taxon>Bacteria</taxon>
        <taxon>Pseudomonadati</taxon>
        <taxon>Pseudomonadota</taxon>
        <taxon>Gammaproteobacteria</taxon>
        <taxon>Legionellales</taxon>
        <taxon>Coxiellaceae</taxon>
        <taxon>Candidatus Aquirickettsiella</taxon>
    </lineage>
</organism>
<sequence>MKLKLSVIGCGRLGKTLAFLLAKTGLVCVQEVVNLNRASAEEAVAFIGQGRTCASIKQLKSADVYLIATPDDSIEPVAQQLAKQSLLSKANVVFHCSGLLSSECLNSLAQLGCYTASIHPLFSFSKPMVDVEVFKGTYCAFEGSKLALEKLLPLFRAIDSQLFLIEKNDKALYHAASVFASNYLVTLASMAEVCYKKAGLSSKLAKILTRALMAQTFSKIQCLDESSAALTGPLQRGDKNTLNKHLQALKPFSDLACVYKNLARATLPLTQHNERLKETLAPLFTGEAI</sequence>
<dbReference type="Proteomes" id="UP000226429">
    <property type="component" value="Unassembled WGS sequence"/>
</dbReference>
<dbReference type="InterPro" id="IPR037108">
    <property type="entry name" value="TM1727-like_C_sf"/>
</dbReference>
<dbReference type="SUPFAM" id="SSF48179">
    <property type="entry name" value="6-phosphogluconate dehydrogenase C-terminal domain-like"/>
    <property type="match status" value="1"/>
</dbReference>
<evidence type="ECO:0000256" key="1">
    <source>
        <dbReference type="ARBA" id="ARBA00023002"/>
    </source>
</evidence>
<keyword evidence="1" id="KW-0560">Oxidoreductase</keyword>
<dbReference type="SUPFAM" id="SSF51735">
    <property type="entry name" value="NAD(P)-binding Rossmann-fold domains"/>
    <property type="match status" value="1"/>
</dbReference>
<dbReference type="Gene3D" id="1.10.1040.20">
    <property type="entry name" value="ProC-like, C-terminal domain"/>
    <property type="match status" value="1"/>
</dbReference>
<dbReference type="AlphaFoldDB" id="A0A370CGQ6"/>
<evidence type="ECO:0000259" key="3">
    <source>
        <dbReference type="Pfam" id="PF10728"/>
    </source>
</evidence>
<dbReference type="PANTHER" id="PTHR40459:SF1">
    <property type="entry name" value="CONSERVED HYPOTHETICAL ALANINE AND LEUCINE RICH PROTEIN"/>
    <property type="match status" value="1"/>
</dbReference>
<dbReference type="InterPro" id="IPR036291">
    <property type="entry name" value="NAD(P)-bd_dom_sf"/>
</dbReference>
<dbReference type="Gene3D" id="3.40.50.720">
    <property type="entry name" value="NAD(P)-binding Rossmann-like Domain"/>
    <property type="match status" value="1"/>
</dbReference>
<feature type="domain" description="Putative oxidoreductase/dehydrogenase Rossmann-like" evidence="2">
    <location>
        <begin position="2"/>
        <end position="120"/>
    </location>
</feature>
<evidence type="ECO:0000259" key="2">
    <source>
        <dbReference type="Pfam" id="PF10727"/>
    </source>
</evidence>
<dbReference type="InterPro" id="IPR008927">
    <property type="entry name" value="6-PGluconate_DH-like_C_sf"/>
</dbReference>
<keyword evidence="5" id="KW-1185">Reference proteome</keyword>